<dbReference type="EMBL" id="JAAMPI010000300">
    <property type="protein sequence ID" value="KAF4632982.1"/>
    <property type="molecule type" value="Genomic_DNA"/>
</dbReference>
<accession>A0A8H4W425</accession>
<evidence type="ECO:0000313" key="1">
    <source>
        <dbReference type="EMBL" id="KAF4632982.1"/>
    </source>
</evidence>
<evidence type="ECO:0000313" key="2">
    <source>
        <dbReference type="Proteomes" id="UP000566819"/>
    </source>
</evidence>
<sequence>MEKAITILETALSCDDADPRTLVEEDLDLALTYADGAEEITPEDHLEIVSLATNLVMTLLMRYDLADTDSCGQVADFETMLFRQLLFERIQHHAISSPSLLVQHNTSQKTRMFEDFWRTCLDYMMANLPLRVRDALPDKPDWFYDLTEVKRTEDEIGEVFQEYRPHFVIGATLDFLARLWWGRAALLRDLLQGCKVEFHSGKHSSSLQAIHTLFSACKFLSQVPCDLVQISPMKVFKVENQSLYRFEGLCSGITRIFGGKNAYLNWVITLAKVGPNLSWILMGMGVKISSHYVSRQRSEFFANVTGDDDSNSPLFTFFRNHQEPAHPKRLLLPATFSNTASAKTKIDLDSSSEEQRRQGIESFTETLREISKGPTPKHHDGPSFDRMIQLTRDIQAVSRIKIQCSMFQSRFFVTSLGYIGRGPIPIRPEDSVFIPFGAKTPFILRKDQPAELYRLVGEAYVHGIMGGTAAQAIGPPSQTCVEDSGCSKANQVVESIVD</sequence>
<comment type="caution">
    <text evidence="1">The sequence shown here is derived from an EMBL/GenBank/DDBJ whole genome shotgun (WGS) entry which is preliminary data.</text>
</comment>
<reference evidence="1 2" key="1">
    <citation type="submission" date="2020-03" db="EMBL/GenBank/DDBJ databases">
        <title>Draft Genome Sequence of Cudoniella acicularis.</title>
        <authorList>
            <person name="Buettner E."/>
            <person name="Kellner H."/>
        </authorList>
    </citation>
    <scope>NUCLEOTIDE SEQUENCE [LARGE SCALE GENOMIC DNA]</scope>
    <source>
        <strain evidence="1 2">DSM 108380</strain>
    </source>
</reference>
<dbReference type="OrthoDB" id="3598674at2759"/>
<gene>
    <name evidence="1" type="ORF">G7Y89_g5134</name>
</gene>
<protein>
    <submittedName>
        <fullName evidence="1">Uncharacterized protein</fullName>
    </submittedName>
</protein>
<name>A0A8H4W425_9HELO</name>
<organism evidence="1 2">
    <name type="scientific">Cudoniella acicularis</name>
    <dbReference type="NCBI Taxonomy" id="354080"/>
    <lineage>
        <taxon>Eukaryota</taxon>
        <taxon>Fungi</taxon>
        <taxon>Dikarya</taxon>
        <taxon>Ascomycota</taxon>
        <taxon>Pezizomycotina</taxon>
        <taxon>Leotiomycetes</taxon>
        <taxon>Helotiales</taxon>
        <taxon>Tricladiaceae</taxon>
        <taxon>Cudoniella</taxon>
    </lineage>
</organism>
<proteinExistence type="predicted"/>
<dbReference type="AlphaFoldDB" id="A0A8H4W425"/>
<keyword evidence="2" id="KW-1185">Reference proteome</keyword>
<dbReference type="Pfam" id="PF26639">
    <property type="entry name" value="Het-6_barrel"/>
    <property type="match status" value="1"/>
</dbReference>
<dbReference type="Proteomes" id="UP000566819">
    <property type="component" value="Unassembled WGS sequence"/>
</dbReference>